<accession>A0ACC1A7X1</accession>
<proteinExistence type="predicted"/>
<name>A0ACC1A7X1_9ROSI</name>
<comment type="caution">
    <text evidence="1">The sequence shown here is derived from an EMBL/GenBank/DDBJ whole genome shotgun (WGS) entry which is preliminary data.</text>
</comment>
<keyword evidence="2" id="KW-1185">Reference proteome</keyword>
<evidence type="ECO:0000313" key="1">
    <source>
        <dbReference type="EMBL" id="KAJ0082387.1"/>
    </source>
</evidence>
<evidence type="ECO:0000313" key="2">
    <source>
        <dbReference type="Proteomes" id="UP001164250"/>
    </source>
</evidence>
<protein>
    <submittedName>
        <fullName evidence="1">Uncharacterized protein</fullName>
    </submittedName>
</protein>
<sequence length="48" mass="5370">MWVICFCCGNLLAGKKKLQNGWLGFDLLVFGLCGLLGWCESLDDWVTC</sequence>
<reference evidence="2" key="1">
    <citation type="journal article" date="2023" name="G3 (Bethesda)">
        <title>Genome assembly and association tests identify interacting loci associated with vigor, precocity, and sex in interspecific pistachio rootstocks.</title>
        <authorList>
            <person name="Palmer W."/>
            <person name="Jacygrad E."/>
            <person name="Sagayaradj S."/>
            <person name="Cavanaugh K."/>
            <person name="Han R."/>
            <person name="Bertier L."/>
            <person name="Beede B."/>
            <person name="Kafkas S."/>
            <person name="Golino D."/>
            <person name="Preece J."/>
            <person name="Michelmore R."/>
        </authorList>
    </citation>
    <scope>NUCLEOTIDE SEQUENCE [LARGE SCALE GENOMIC DNA]</scope>
</reference>
<gene>
    <name evidence="1" type="ORF">Patl1_12227</name>
</gene>
<organism evidence="1 2">
    <name type="scientific">Pistacia atlantica</name>
    <dbReference type="NCBI Taxonomy" id="434234"/>
    <lineage>
        <taxon>Eukaryota</taxon>
        <taxon>Viridiplantae</taxon>
        <taxon>Streptophyta</taxon>
        <taxon>Embryophyta</taxon>
        <taxon>Tracheophyta</taxon>
        <taxon>Spermatophyta</taxon>
        <taxon>Magnoliopsida</taxon>
        <taxon>eudicotyledons</taxon>
        <taxon>Gunneridae</taxon>
        <taxon>Pentapetalae</taxon>
        <taxon>rosids</taxon>
        <taxon>malvids</taxon>
        <taxon>Sapindales</taxon>
        <taxon>Anacardiaceae</taxon>
        <taxon>Pistacia</taxon>
    </lineage>
</organism>
<dbReference type="EMBL" id="CM047908">
    <property type="protein sequence ID" value="KAJ0082387.1"/>
    <property type="molecule type" value="Genomic_DNA"/>
</dbReference>
<dbReference type="Proteomes" id="UP001164250">
    <property type="component" value="Chromosome 12"/>
</dbReference>